<dbReference type="NCBIfam" id="TIGR01603">
    <property type="entry name" value="maj_tail_phi13"/>
    <property type="match status" value="1"/>
</dbReference>
<accession>A0AAP2WAJ4</accession>
<sequence length="186" mass="20754">MAFIGLTKPTVAVLEEGKEGVAYSKGFRFGKAIEVEISPKYADTSVYKDVNDLDYGQQLEYADISLNTATIPDRAEEIIFGHAVSAAEGSTVIRYRTGDEAGYVGFGISAEEKVDGMKKYVAIWLYKVRFYEDSQSYKTKEDSIDYITPSISGRILPITSGEWKEKRIFTTKEQALAWLDKMAGLN</sequence>
<dbReference type="EMBL" id="JAJNOR010000007">
    <property type="protein sequence ID" value="MCD2493314.1"/>
    <property type="molecule type" value="Genomic_DNA"/>
</dbReference>
<dbReference type="RefSeq" id="WP_231063172.1">
    <property type="nucleotide sequence ID" value="NZ_JAJNOR010000007.1"/>
</dbReference>
<dbReference type="InterPro" id="IPR006490">
    <property type="entry name" value="Maj_tail_phi13"/>
</dbReference>
<reference evidence="1 2" key="1">
    <citation type="submission" date="2021-11" db="EMBL/GenBank/DDBJ databases">
        <title>Lacrimispora sp. nov. NSJ-141 isolated from human feces.</title>
        <authorList>
            <person name="Abdugheni R."/>
        </authorList>
    </citation>
    <scope>NUCLEOTIDE SEQUENCE [LARGE SCALE GENOMIC DNA]</scope>
    <source>
        <strain evidence="1 2">NSJ-141</strain>
    </source>
</reference>
<keyword evidence="2" id="KW-1185">Reference proteome</keyword>
<name>A0AAP2WAJ4_9FIRM</name>
<dbReference type="AlphaFoldDB" id="A0AAP2WAJ4"/>
<organism evidence="1 2">
    <name type="scientific">Lientehia hominis</name>
    <dbReference type="NCBI Taxonomy" id="2897778"/>
    <lineage>
        <taxon>Bacteria</taxon>
        <taxon>Bacillati</taxon>
        <taxon>Bacillota</taxon>
        <taxon>Clostridia</taxon>
        <taxon>Lachnospirales</taxon>
        <taxon>Lachnospiraceae</taxon>
        <taxon>Lientehia</taxon>
    </lineage>
</organism>
<gene>
    <name evidence="1" type="ORF">LQE92_11885</name>
</gene>
<comment type="caution">
    <text evidence="1">The sequence shown here is derived from an EMBL/GenBank/DDBJ whole genome shotgun (WGS) entry which is preliminary data.</text>
</comment>
<proteinExistence type="predicted"/>
<protein>
    <submittedName>
        <fullName evidence="1">Major tail protein</fullName>
    </submittedName>
</protein>
<evidence type="ECO:0000313" key="1">
    <source>
        <dbReference type="EMBL" id="MCD2493314.1"/>
    </source>
</evidence>
<evidence type="ECO:0000313" key="2">
    <source>
        <dbReference type="Proteomes" id="UP001299265"/>
    </source>
</evidence>
<dbReference type="Proteomes" id="UP001299265">
    <property type="component" value="Unassembled WGS sequence"/>
</dbReference>